<dbReference type="Proteomes" id="UP000297280">
    <property type="component" value="Unassembled WGS sequence"/>
</dbReference>
<gene>
    <name evidence="1" type="ORF">BPOR_0067g00140</name>
</gene>
<organism evidence="1 2">
    <name type="scientific">Botrytis porri</name>
    <dbReference type="NCBI Taxonomy" id="87229"/>
    <lineage>
        <taxon>Eukaryota</taxon>
        <taxon>Fungi</taxon>
        <taxon>Dikarya</taxon>
        <taxon>Ascomycota</taxon>
        <taxon>Pezizomycotina</taxon>
        <taxon>Leotiomycetes</taxon>
        <taxon>Helotiales</taxon>
        <taxon>Sclerotiniaceae</taxon>
        <taxon>Botrytis</taxon>
    </lineage>
</organism>
<name>A0A4Z1L0N1_9HELO</name>
<accession>A0A4Z1L0N1</accession>
<proteinExistence type="predicted"/>
<protein>
    <submittedName>
        <fullName evidence="1">Uncharacterized protein</fullName>
    </submittedName>
</protein>
<reference evidence="1 2" key="1">
    <citation type="submission" date="2017-12" db="EMBL/GenBank/DDBJ databases">
        <title>Comparative genomics of Botrytis spp.</title>
        <authorList>
            <person name="Valero-Jimenez C.A."/>
            <person name="Tapia P."/>
            <person name="Veloso J."/>
            <person name="Silva-Moreno E."/>
            <person name="Staats M."/>
            <person name="Valdes J.H."/>
            <person name="Van Kan J.A.L."/>
        </authorList>
    </citation>
    <scope>NUCLEOTIDE SEQUENCE [LARGE SCALE GENOMIC DNA]</scope>
    <source>
        <strain evidence="1 2">MUCL3349</strain>
    </source>
</reference>
<evidence type="ECO:0000313" key="1">
    <source>
        <dbReference type="EMBL" id="TGO90372.1"/>
    </source>
</evidence>
<sequence>MLAMLLVPEFTEDGELVLEMEESILLVGTEVDNDVEDEEVTPSGDSVSTVAVELDLAVTEDVDKVLMTEAVALAPGHVVDPGFEI</sequence>
<evidence type="ECO:0000313" key="2">
    <source>
        <dbReference type="Proteomes" id="UP000297280"/>
    </source>
</evidence>
<keyword evidence="2" id="KW-1185">Reference proteome</keyword>
<dbReference type="AlphaFoldDB" id="A0A4Z1L0N1"/>
<dbReference type="EMBL" id="PQXO01000067">
    <property type="protein sequence ID" value="TGO90372.1"/>
    <property type="molecule type" value="Genomic_DNA"/>
</dbReference>
<comment type="caution">
    <text evidence="1">The sequence shown here is derived from an EMBL/GenBank/DDBJ whole genome shotgun (WGS) entry which is preliminary data.</text>
</comment>